<dbReference type="AlphaFoldDB" id="A0A7R9DAK9"/>
<organism evidence="1">
    <name type="scientific">Timema poppense</name>
    <name type="common">Walking stick</name>
    <dbReference type="NCBI Taxonomy" id="170557"/>
    <lineage>
        <taxon>Eukaryota</taxon>
        <taxon>Metazoa</taxon>
        <taxon>Ecdysozoa</taxon>
        <taxon>Arthropoda</taxon>
        <taxon>Hexapoda</taxon>
        <taxon>Insecta</taxon>
        <taxon>Pterygota</taxon>
        <taxon>Neoptera</taxon>
        <taxon>Polyneoptera</taxon>
        <taxon>Phasmatodea</taxon>
        <taxon>Timematodea</taxon>
        <taxon>Timematoidea</taxon>
        <taxon>Timematidae</taxon>
        <taxon>Timema</taxon>
    </lineage>
</organism>
<proteinExistence type="predicted"/>
<protein>
    <submittedName>
        <fullName evidence="1">Uncharacterized protein</fullName>
    </submittedName>
</protein>
<accession>A0A7R9DAK9</accession>
<gene>
    <name evidence="1" type="ORF">TPSB3V08_LOCUS6943</name>
</gene>
<evidence type="ECO:0000313" key="1">
    <source>
        <dbReference type="EMBL" id="CAD7409643.1"/>
    </source>
</evidence>
<name>A0A7R9DAK9_TIMPO</name>
<sequence length="86" mass="9557">MKNIMKIQTKTCGMEQEEFWAGIRKIKLSGSVPTFARSVKDNFGQTILNTPDKDLNPNLDIGSLVYCKSNSLDQGLATGRPCFEES</sequence>
<dbReference type="EMBL" id="OD004270">
    <property type="protein sequence ID" value="CAD7409643.1"/>
    <property type="molecule type" value="Genomic_DNA"/>
</dbReference>
<reference evidence="1" key="1">
    <citation type="submission" date="2020-11" db="EMBL/GenBank/DDBJ databases">
        <authorList>
            <person name="Tran Van P."/>
        </authorList>
    </citation>
    <scope>NUCLEOTIDE SEQUENCE</scope>
</reference>